<sequence length="106" mass="12126">MPYQTGNDQKPGDNHRSLLISDELRQSSGLLSPRIAGTPRTPRRMGSSSGIEFTSEQFETHLLWKQFDVDWNDVRLADIVHGADNRERLKQVNQPIQKRSVAIDIR</sequence>
<dbReference type="EMBL" id="HACM01002866">
    <property type="protein sequence ID" value="CRZ03308.1"/>
    <property type="molecule type" value="Transcribed_RNA"/>
</dbReference>
<feature type="region of interest" description="Disordered" evidence="1">
    <location>
        <begin position="24"/>
        <end position="50"/>
    </location>
</feature>
<protein>
    <submittedName>
        <fullName evidence="2">Uncharacterized protein</fullName>
    </submittedName>
</protein>
<evidence type="ECO:0000256" key="1">
    <source>
        <dbReference type="SAM" id="MobiDB-lite"/>
    </source>
</evidence>
<organism evidence="2">
    <name type="scientific">Spongospora subterranea</name>
    <dbReference type="NCBI Taxonomy" id="70186"/>
    <lineage>
        <taxon>Eukaryota</taxon>
        <taxon>Sar</taxon>
        <taxon>Rhizaria</taxon>
        <taxon>Endomyxa</taxon>
        <taxon>Phytomyxea</taxon>
        <taxon>Plasmodiophorida</taxon>
        <taxon>Plasmodiophoridae</taxon>
        <taxon>Spongospora</taxon>
    </lineage>
</organism>
<accession>A0A0H5QMW1</accession>
<dbReference type="AlphaFoldDB" id="A0A0H5QMW1"/>
<reference evidence="2" key="1">
    <citation type="submission" date="2015-04" db="EMBL/GenBank/DDBJ databases">
        <title>The genome sequence of the plant pathogenic Rhizarian Plasmodiophora brassicae reveals insights in its biotrophic life cycle and the origin of chitin synthesis.</title>
        <authorList>
            <person name="Schwelm A."/>
            <person name="Fogelqvist J."/>
            <person name="Knaust A."/>
            <person name="Julke S."/>
            <person name="Lilja T."/>
            <person name="Dhandapani V."/>
            <person name="Bonilla-Rosso G."/>
            <person name="Karlsson M."/>
            <person name="Shevchenko A."/>
            <person name="Choi S.R."/>
            <person name="Kim H.G."/>
            <person name="Park J.Y."/>
            <person name="Lim Y.P."/>
            <person name="Ludwig-Muller J."/>
            <person name="Dixelius C."/>
        </authorList>
    </citation>
    <scope>NUCLEOTIDE SEQUENCE</scope>
    <source>
        <tissue evidence="2">Potato root galls</tissue>
    </source>
</reference>
<evidence type="ECO:0000313" key="2">
    <source>
        <dbReference type="EMBL" id="CRZ03308.1"/>
    </source>
</evidence>
<proteinExistence type="predicted"/>
<name>A0A0H5QMW1_9EUKA</name>